<protein>
    <submittedName>
        <fullName evidence="2">Pimeloyl-ACP methyl ester carboxylesterase</fullName>
    </submittedName>
</protein>
<dbReference type="OrthoDB" id="5491135at2"/>
<dbReference type="Proteomes" id="UP000192656">
    <property type="component" value="Unassembled WGS sequence"/>
</dbReference>
<dbReference type="InterPro" id="IPR050266">
    <property type="entry name" value="AB_hydrolase_sf"/>
</dbReference>
<dbReference type="STRING" id="937218.SAMN06297251_11280"/>
<dbReference type="AlphaFoldDB" id="A0A1W2D3Z2"/>
<sequence length="236" mass="25722">MTPLILLPGMMCDARLFAPQIEAFSGERCVHLAPLSAHDKVEALASDVLANAPPRFALAGLSMGGIVAMEVLRQAPERVERIALIATNPRAEAQEIQDRREPQIARVLKGELEAVMNEAMLANYPAATDKAGWGADHPLRLLCLDMAKRVGAQAFERQSRALQTRPDQQETLSHAKLPALILCGDGDRLCPIERHQLMHSLIAGSELVVLKGAGHILTLERPNETNAALSRWLEPS</sequence>
<accession>A0A1W2D3Z2</accession>
<dbReference type="Gene3D" id="3.40.50.1820">
    <property type="entry name" value="alpha/beta hydrolase"/>
    <property type="match status" value="1"/>
</dbReference>
<evidence type="ECO:0000313" key="3">
    <source>
        <dbReference type="Proteomes" id="UP000192656"/>
    </source>
</evidence>
<proteinExistence type="predicted"/>
<keyword evidence="3" id="KW-1185">Reference proteome</keyword>
<gene>
    <name evidence="2" type="ORF">SAMN06297251_11280</name>
</gene>
<dbReference type="PRINTS" id="PR00111">
    <property type="entry name" value="ABHYDROLASE"/>
</dbReference>
<dbReference type="PANTHER" id="PTHR43798">
    <property type="entry name" value="MONOACYLGLYCEROL LIPASE"/>
    <property type="match status" value="1"/>
</dbReference>
<dbReference type="SUPFAM" id="SSF53474">
    <property type="entry name" value="alpha/beta-Hydrolases"/>
    <property type="match status" value="1"/>
</dbReference>
<dbReference type="Pfam" id="PF12697">
    <property type="entry name" value="Abhydrolase_6"/>
    <property type="match status" value="1"/>
</dbReference>
<reference evidence="2 3" key="1">
    <citation type="submission" date="2017-04" db="EMBL/GenBank/DDBJ databases">
        <authorList>
            <person name="Afonso C.L."/>
            <person name="Miller P.J."/>
            <person name="Scott M.A."/>
            <person name="Spackman E."/>
            <person name="Goraichik I."/>
            <person name="Dimitrov K.M."/>
            <person name="Suarez D.L."/>
            <person name="Swayne D.E."/>
        </authorList>
    </citation>
    <scope>NUCLEOTIDE SEQUENCE [LARGE SCALE GENOMIC DNA]</scope>
    <source>
        <strain evidence="2 3">CGMCC 1.10972</strain>
    </source>
</reference>
<evidence type="ECO:0000259" key="1">
    <source>
        <dbReference type="Pfam" id="PF12697"/>
    </source>
</evidence>
<dbReference type="InterPro" id="IPR029058">
    <property type="entry name" value="AB_hydrolase_fold"/>
</dbReference>
<dbReference type="PANTHER" id="PTHR43798:SF29">
    <property type="entry name" value="AB HYDROLASE-1 DOMAIN-CONTAINING PROTEIN"/>
    <property type="match status" value="1"/>
</dbReference>
<dbReference type="InterPro" id="IPR000073">
    <property type="entry name" value="AB_hydrolase_1"/>
</dbReference>
<dbReference type="EMBL" id="FWXR01000012">
    <property type="protein sequence ID" value="SMC91792.1"/>
    <property type="molecule type" value="Genomic_DNA"/>
</dbReference>
<evidence type="ECO:0000313" key="2">
    <source>
        <dbReference type="EMBL" id="SMC91792.1"/>
    </source>
</evidence>
<name>A0A1W2D3Z2_9HYPH</name>
<organism evidence="2 3">
    <name type="scientific">Fulvimarina manganoxydans</name>
    <dbReference type="NCBI Taxonomy" id="937218"/>
    <lineage>
        <taxon>Bacteria</taxon>
        <taxon>Pseudomonadati</taxon>
        <taxon>Pseudomonadota</taxon>
        <taxon>Alphaproteobacteria</taxon>
        <taxon>Hyphomicrobiales</taxon>
        <taxon>Aurantimonadaceae</taxon>
        <taxon>Fulvimarina</taxon>
    </lineage>
</organism>
<feature type="domain" description="AB hydrolase-1" evidence="1">
    <location>
        <begin position="36"/>
        <end position="227"/>
    </location>
</feature>
<dbReference type="RefSeq" id="WP_084410687.1">
    <property type="nucleotide sequence ID" value="NZ_FWXR01000012.1"/>
</dbReference>